<dbReference type="AlphaFoldDB" id="A0A5C6MB80"/>
<name>A0A5C6MB80_9LACO</name>
<keyword evidence="1" id="KW-0812">Transmembrane</keyword>
<dbReference type="Proteomes" id="UP000321659">
    <property type="component" value="Unassembled WGS sequence"/>
</dbReference>
<organism evidence="2 3">
    <name type="scientific">Dellaglioa algida</name>
    <dbReference type="NCBI Taxonomy" id="105612"/>
    <lineage>
        <taxon>Bacteria</taxon>
        <taxon>Bacillati</taxon>
        <taxon>Bacillota</taxon>
        <taxon>Bacilli</taxon>
        <taxon>Lactobacillales</taxon>
        <taxon>Lactobacillaceae</taxon>
        <taxon>Dellaglioa</taxon>
    </lineage>
</organism>
<evidence type="ECO:0000313" key="2">
    <source>
        <dbReference type="EMBL" id="TWW10224.1"/>
    </source>
</evidence>
<comment type="caution">
    <text evidence="2">The sequence shown here is derived from an EMBL/GenBank/DDBJ whole genome shotgun (WGS) entry which is preliminary data.</text>
</comment>
<keyword evidence="1" id="KW-0472">Membrane</keyword>
<accession>A0A5C6MB80</accession>
<keyword evidence="1" id="KW-1133">Transmembrane helix</keyword>
<evidence type="ECO:0000256" key="1">
    <source>
        <dbReference type="SAM" id="Phobius"/>
    </source>
</evidence>
<feature type="transmembrane region" description="Helical" evidence="1">
    <location>
        <begin position="12"/>
        <end position="33"/>
    </location>
</feature>
<gene>
    <name evidence="2" type="ORF">LABALGLTS371_15600</name>
</gene>
<proteinExistence type="predicted"/>
<sequence length="60" mass="6741">MTIIKMILAFKKFILTNIHTLALLLGVFFIAVAAFMFNMIIGFLILGIEMIILAILLERG</sequence>
<reference evidence="2 3" key="1">
    <citation type="submission" date="2019-04" db="EMBL/GenBank/DDBJ databases">
        <title>In vitro growth and metabolic characteristics of meat-borne Lactobacillus algidus strains.</title>
        <authorList>
            <person name="Sade E."/>
            <person name="Per J."/>
            <person name="Tytti H."/>
            <person name="Johanna B.K."/>
        </authorList>
    </citation>
    <scope>NUCLEOTIDE SEQUENCE [LARGE SCALE GENOMIC DNA]</scope>
    <source>
        <strain evidence="2 3">LTS37-1</strain>
    </source>
</reference>
<dbReference type="EMBL" id="SRRQ01000019">
    <property type="protein sequence ID" value="TWW10224.1"/>
    <property type="molecule type" value="Genomic_DNA"/>
</dbReference>
<evidence type="ECO:0000313" key="3">
    <source>
        <dbReference type="Proteomes" id="UP000321659"/>
    </source>
</evidence>
<feature type="transmembrane region" description="Helical" evidence="1">
    <location>
        <begin position="39"/>
        <end position="57"/>
    </location>
</feature>
<protein>
    <submittedName>
        <fullName evidence="2">Uncharacterized protein</fullName>
    </submittedName>
</protein>